<dbReference type="AlphaFoldDB" id="A0AA37QIF0"/>
<keyword evidence="2" id="KW-1185">Reference proteome</keyword>
<evidence type="ECO:0000313" key="2">
    <source>
        <dbReference type="Proteomes" id="UP001161325"/>
    </source>
</evidence>
<comment type="caution">
    <text evidence="1">The sequence shown here is derived from an EMBL/GenBank/DDBJ whole genome shotgun (WGS) entry which is preliminary data.</text>
</comment>
<dbReference type="RefSeq" id="WP_284350831.1">
    <property type="nucleotide sequence ID" value="NZ_BRXS01000004.1"/>
</dbReference>
<proteinExistence type="predicted"/>
<organism evidence="1 2">
    <name type="scientific">Roseisolibacter agri</name>
    <dbReference type="NCBI Taxonomy" id="2014610"/>
    <lineage>
        <taxon>Bacteria</taxon>
        <taxon>Pseudomonadati</taxon>
        <taxon>Gemmatimonadota</taxon>
        <taxon>Gemmatimonadia</taxon>
        <taxon>Gemmatimonadales</taxon>
        <taxon>Gemmatimonadaceae</taxon>
        <taxon>Roseisolibacter</taxon>
    </lineage>
</organism>
<reference evidence="1" key="1">
    <citation type="submission" date="2022-08" db="EMBL/GenBank/DDBJ databases">
        <title>Draft genome sequencing of Roseisolibacter agri AW1220.</title>
        <authorList>
            <person name="Tobiishi Y."/>
            <person name="Tonouchi A."/>
        </authorList>
    </citation>
    <scope>NUCLEOTIDE SEQUENCE</scope>
    <source>
        <strain evidence="1">AW1220</strain>
    </source>
</reference>
<evidence type="ECO:0008006" key="3">
    <source>
        <dbReference type="Google" id="ProtNLM"/>
    </source>
</evidence>
<protein>
    <recommendedName>
        <fullName evidence="3">Asparagine synthetase B</fullName>
    </recommendedName>
</protein>
<sequence>MTGVPRRAASHFLDRMPQIRPAARALLRGVALVLALALAPVHARLGAQMLLVPMDDAQRNHLKAYGLVYNALKDGQKGEWLLNYRGGAYFLPDLQELRRRAALAGVSIEPIDDAAVASIRRELAAGNMDAVPLEKAPKVAIYTPTTAQPWDDAVTLALTYADIPFEKIWDDEVLDGKLSNYEWVHLFHEDFTGQQNKLYLGYRDAPWFIEQRQRGLATARKYGLTSMPALKKAVAEKIRQYVENGGFLFAMCGATESLDLAVAGRDVDFAGPQVDGTPPDADADRRMQWSRTFAFRDARLESPFLNTLSDIDGHQVNVPGRRQPLGTFQLFGFSAKFDPVATMLVQDHRGVIDDFYGVTTSFTRRTLKPGVTVLANEDGAAWVKYVHGDYGKGSWTYLGGHDPEDPQHAIGNAPTDLALHPNSPGYRLILNNVLFPAAKKKPLKT</sequence>
<gene>
    <name evidence="1" type="ORF">rosag_28910</name>
</gene>
<dbReference type="Proteomes" id="UP001161325">
    <property type="component" value="Unassembled WGS sequence"/>
</dbReference>
<name>A0AA37QIF0_9BACT</name>
<accession>A0AA37QIF0</accession>
<evidence type="ECO:0000313" key="1">
    <source>
        <dbReference type="EMBL" id="GLC26378.1"/>
    </source>
</evidence>
<dbReference type="InterPro" id="IPR029062">
    <property type="entry name" value="Class_I_gatase-like"/>
</dbReference>
<dbReference type="SUPFAM" id="SSF52317">
    <property type="entry name" value="Class I glutamine amidotransferase-like"/>
    <property type="match status" value="1"/>
</dbReference>
<dbReference type="EMBL" id="BRXS01000004">
    <property type="protein sequence ID" value="GLC26378.1"/>
    <property type="molecule type" value="Genomic_DNA"/>
</dbReference>